<evidence type="ECO:0000313" key="1">
    <source>
        <dbReference type="EMBL" id="RDI20708.1"/>
    </source>
</evidence>
<dbReference type="AlphaFoldDB" id="A0A370FCY2"/>
<dbReference type="EMBL" id="QQAV01000010">
    <property type="protein sequence ID" value="RDI20708.1"/>
    <property type="molecule type" value="Genomic_DNA"/>
</dbReference>
<comment type="caution">
    <text evidence="1">The sequence shown here is derived from an EMBL/GenBank/DDBJ whole genome shotgun (WGS) entry which is preliminary data.</text>
</comment>
<dbReference type="RefSeq" id="WP_114804220.1">
    <property type="nucleotide sequence ID" value="NZ_QQAV01000010.1"/>
</dbReference>
<evidence type="ECO:0000313" key="2">
    <source>
        <dbReference type="Proteomes" id="UP000255265"/>
    </source>
</evidence>
<dbReference type="Proteomes" id="UP000255265">
    <property type="component" value="Unassembled WGS sequence"/>
</dbReference>
<protein>
    <submittedName>
        <fullName evidence="1">Uncharacterized protein</fullName>
    </submittedName>
</protein>
<organism evidence="1 2">
    <name type="scientific">Pseudacidovorax intermedius</name>
    <dbReference type="NCBI Taxonomy" id="433924"/>
    <lineage>
        <taxon>Bacteria</taxon>
        <taxon>Pseudomonadati</taxon>
        <taxon>Pseudomonadota</taxon>
        <taxon>Betaproteobacteria</taxon>
        <taxon>Burkholderiales</taxon>
        <taxon>Comamonadaceae</taxon>
        <taxon>Pseudacidovorax</taxon>
    </lineage>
</organism>
<reference evidence="1 2" key="1">
    <citation type="submission" date="2018-07" db="EMBL/GenBank/DDBJ databases">
        <title>Genomic Encyclopedia of Type Strains, Phase IV (KMG-IV): sequencing the most valuable type-strain genomes for metagenomic binning, comparative biology and taxonomic classification.</title>
        <authorList>
            <person name="Goeker M."/>
        </authorList>
    </citation>
    <scope>NUCLEOTIDE SEQUENCE [LARGE SCALE GENOMIC DNA]</scope>
    <source>
        <strain evidence="1 2">DSM 21352</strain>
    </source>
</reference>
<proteinExistence type="predicted"/>
<gene>
    <name evidence="1" type="ORF">DFR41_110116</name>
</gene>
<accession>A0A370FCY2</accession>
<keyword evidence="2" id="KW-1185">Reference proteome</keyword>
<name>A0A370FCY2_9BURK</name>
<sequence>MTTSAPAAEIATATESGLDRLVYCRMSTADLEEAKRLAAQEDRKVSAFVRAMYRRGVAGFKADQAALAQTRA</sequence>